<dbReference type="Gene3D" id="1.10.12.10">
    <property type="entry name" value="Lyase 2-enoyl-coa Hydratase, Chain A, domain 2"/>
    <property type="match status" value="1"/>
</dbReference>
<dbReference type="Pfam" id="PF00378">
    <property type="entry name" value="ECH_1"/>
    <property type="match status" value="1"/>
</dbReference>
<dbReference type="Proteomes" id="UP000282832">
    <property type="component" value="Unassembled WGS sequence"/>
</dbReference>
<evidence type="ECO:0000313" key="4">
    <source>
        <dbReference type="Proteomes" id="UP000282832"/>
    </source>
</evidence>
<dbReference type="NCBIfam" id="NF006013">
    <property type="entry name" value="PRK08150.1"/>
    <property type="match status" value="1"/>
</dbReference>
<evidence type="ECO:0000313" key="3">
    <source>
        <dbReference type="EMBL" id="RVU26418.1"/>
    </source>
</evidence>
<dbReference type="InterPro" id="IPR018376">
    <property type="entry name" value="Enoyl-CoA_hyd/isom_CS"/>
</dbReference>
<evidence type="ECO:0000256" key="1">
    <source>
        <dbReference type="ARBA" id="ARBA00005254"/>
    </source>
</evidence>
<proteinExistence type="inferred from homology"/>
<dbReference type="InterPro" id="IPR014748">
    <property type="entry name" value="Enoyl-CoA_hydra_C"/>
</dbReference>
<dbReference type="GO" id="GO:0003824">
    <property type="term" value="F:catalytic activity"/>
    <property type="evidence" value="ECO:0007669"/>
    <property type="project" value="InterPro"/>
</dbReference>
<organism evidence="3 4">
    <name type="scientific">Sandaracinomonas limnophila</name>
    <dbReference type="NCBI Taxonomy" id="1862386"/>
    <lineage>
        <taxon>Bacteria</taxon>
        <taxon>Pseudomonadati</taxon>
        <taxon>Bacteroidota</taxon>
        <taxon>Cytophagia</taxon>
        <taxon>Cytophagales</taxon>
        <taxon>Flectobacillaceae</taxon>
        <taxon>Sandaracinomonas</taxon>
    </lineage>
</organism>
<dbReference type="EMBL" id="SACY01000001">
    <property type="protein sequence ID" value="RVU26418.1"/>
    <property type="molecule type" value="Genomic_DNA"/>
</dbReference>
<dbReference type="RefSeq" id="WP_127801971.1">
    <property type="nucleotide sequence ID" value="NZ_SACY01000001.1"/>
</dbReference>
<reference evidence="3 4" key="1">
    <citation type="submission" date="2019-01" db="EMBL/GenBank/DDBJ databases">
        <authorList>
            <person name="Chen W.-M."/>
        </authorList>
    </citation>
    <scope>NUCLEOTIDE SEQUENCE [LARGE SCALE GENOMIC DNA]</scope>
    <source>
        <strain evidence="3 4">FSY-15</strain>
    </source>
</reference>
<protein>
    <submittedName>
        <fullName evidence="3">Crotonase/enoyl-CoA hydratase family protein</fullName>
    </submittedName>
</protein>
<gene>
    <name evidence="3" type="ORF">EOJ36_00020</name>
</gene>
<keyword evidence="4" id="KW-1185">Reference proteome</keyword>
<dbReference type="OrthoDB" id="9775794at2"/>
<dbReference type="PROSITE" id="PS00166">
    <property type="entry name" value="ENOYL_COA_HYDRATASE"/>
    <property type="match status" value="1"/>
</dbReference>
<name>A0A437PW17_9BACT</name>
<dbReference type="Gene3D" id="3.90.226.10">
    <property type="entry name" value="2-enoyl-CoA Hydratase, Chain A, domain 1"/>
    <property type="match status" value="1"/>
</dbReference>
<sequence>MITSNSHTILVEQQDNLLIITLNRPEKRNACNDELILALENIVDQVNSDIKCVIIQGNGKHFSAGLDLSELKERDIVQGLQHSQMWHRVMNKIQFAACPVVAVLHGAVVGGGLEIASACHIRVADASTFYALPEGQRGIFVGGGASVRLPKLIGIARMTDMMLTGRVFNAEEGERIGMAQYLVEEGQGLEKGIELANKIASNAGLTNYALTHVLPKIVDSNQQEGLMLESLMAAMAQDAPEAKQRLKDFLEGRAKKVGEN</sequence>
<comment type="caution">
    <text evidence="3">The sequence shown here is derived from an EMBL/GenBank/DDBJ whole genome shotgun (WGS) entry which is preliminary data.</text>
</comment>
<dbReference type="CDD" id="cd06558">
    <property type="entry name" value="crotonase-like"/>
    <property type="match status" value="1"/>
</dbReference>
<dbReference type="AlphaFoldDB" id="A0A437PW17"/>
<dbReference type="SUPFAM" id="SSF52096">
    <property type="entry name" value="ClpP/crotonase"/>
    <property type="match status" value="1"/>
</dbReference>
<dbReference type="InterPro" id="IPR001753">
    <property type="entry name" value="Enoyl-CoA_hydra/iso"/>
</dbReference>
<dbReference type="PANTHER" id="PTHR43802:SF1">
    <property type="entry name" value="IP11341P-RELATED"/>
    <property type="match status" value="1"/>
</dbReference>
<dbReference type="InterPro" id="IPR029045">
    <property type="entry name" value="ClpP/crotonase-like_dom_sf"/>
</dbReference>
<accession>A0A437PW17</accession>
<dbReference type="PANTHER" id="PTHR43802">
    <property type="entry name" value="ENOYL-COA HYDRATASE"/>
    <property type="match status" value="1"/>
</dbReference>
<comment type="similarity">
    <text evidence="1 2">Belongs to the enoyl-CoA hydratase/isomerase family.</text>
</comment>
<evidence type="ECO:0000256" key="2">
    <source>
        <dbReference type="RuleBase" id="RU003707"/>
    </source>
</evidence>